<feature type="chain" id="PRO_5043990905" evidence="1">
    <location>
        <begin position="19"/>
        <end position="259"/>
    </location>
</feature>
<keyword evidence="3" id="KW-1185">Reference proteome</keyword>
<protein>
    <submittedName>
        <fullName evidence="2">Uncharacterized protein</fullName>
    </submittedName>
</protein>
<evidence type="ECO:0000313" key="2">
    <source>
        <dbReference type="EMBL" id="KAK9844474.1"/>
    </source>
</evidence>
<comment type="caution">
    <text evidence="2">The sequence shown here is derived from an EMBL/GenBank/DDBJ whole genome shotgun (WGS) entry which is preliminary data.</text>
</comment>
<dbReference type="EMBL" id="JALJOS010000001">
    <property type="protein sequence ID" value="KAK9844474.1"/>
    <property type="molecule type" value="Genomic_DNA"/>
</dbReference>
<sequence length="259" mass="26429">MRSLLLFLFLVAVARTGAKVPLQWEAWSSGAQRQLLSDWAGAPGSAPSAGCPPAIYAPFGSWLSSWQSSGVEKVPFELSRVVHWSPCLTTTDCAGTSGGVSPAQAVQAADSALLVASPVVASVTFAALTYMWATSAAYANQDAAGTKNAINAASTVLSNFDSSVPVSLQTATAGVSRAVAQLASATAQNKAVVATAVLQSIAAMEGCISVARLQGYGSLVTHYSKAVAQATNCVTLDMEGHKDAGCAATILTYTYVSGS</sequence>
<evidence type="ECO:0000256" key="1">
    <source>
        <dbReference type="SAM" id="SignalP"/>
    </source>
</evidence>
<name>A0AAW1SF29_9CHLO</name>
<gene>
    <name evidence="2" type="ORF">WJX74_002950</name>
</gene>
<accession>A0AAW1SF29</accession>
<dbReference type="Proteomes" id="UP001438707">
    <property type="component" value="Unassembled WGS sequence"/>
</dbReference>
<organism evidence="2 3">
    <name type="scientific">Apatococcus lobatus</name>
    <dbReference type="NCBI Taxonomy" id="904363"/>
    <lineage>
        <taxon>Eukaryota</taxon>
        <taxon>Viridiplantae</taxon>
        <taxon>Chlorophyta</taxon>
        <taxon>core chlorophytes</taxon>
        <taxon>Trebouxiophyceae</taxon>
        <taxon>Chlorellales</taxon>
        <taxon>Chlorellaceae</taxon>
        <taxon>Apatococcus</taxon>
    </lineage>
</organism>
<keyword evidence="1" id="KW-0732">Signal</keyword>
<evidence type="ECO:0000313" key="3">
    <source>
        <dbReference type="Proteomes" id="UP001438707"/>
    </source>
</evidence>
<reference evidence="2 3" key="1">
    <citation type="journal article" date="2024" name="Nat. Commun.">
        <title>Phylogenomics reveals the evolutionary origins of lichenization in chlorophyte algae.</title>
        <authorList>
            <person name="Puginier C."/>
            <person name="Libourel C."/>
            <person name="Otte J."/>
            <person name="Skaloud P."/>
            <person name="Haon M."/>
            <person name="Grisel S."/>
            <person name="Petersen M."/>
            <person name="Berrin J.G."/>
            <person name="Delaux P.M."/>
            <person name="Dal Grande F."/>
            <person name="Keller J."/>
        </authorList>
    </citation>
    <scope>NUCLEOTIDE SEQUENCE [LARGE SCALE GENOMIC DNA]</scope>
    <source>
        <strain evidence="2 3">SAG 2145</strain>
    </source>
</reference>
<dbReference type="AlphaFoldDB" id="A0AAW1SF29"/>
<feature type="signal peptide" evidence="1">
    <location>
        <begin position="1"/>
        <end position="18"/>
    </location>
</feature>
<proteinExistence type="predicted"/>